<dbReference type="SMART" id="SM00640">
    <property type="entry name" value="Glyco_32"/>
    <property type="match status" value="1"/>
</dbReference>
<evidence type="ECO:0000259" key="7">
    <source>
        <dbReference type="Pfam" id="PF00251"/>
    </source>
</evidence>
<evidence type="ECO:0000313" key="9">
    <source>
        <dbReference type="EMBL" id="PNG89580.1"/>
    </source>
</evidence>
<evidence type="ECO:0000256" key="4">
    <source>
        <dbReference type="ARBA" id="ARBA00023295"/>
    </source>
</evidence>
<keyword evidence="10" id="KW-1185">Reference proteome</keyword>
<dbReference type="RefSeq" id="WP_102935651.1">
    <property type="nucleotide sequence ID" value="NZ_JBHWGF010000045.1"/>
</dbReference>
<dbReference type="Proteomes" id="UP000236520">
    <property type="component" value="Unassembled WGS sequence"/>
</dbReference>
<evidence type="ECO:0000256" key="1">
    <source>
        <dbReference type="ARBA" id="ARBA00009902"/>
    </source>
</evidence>
<dbReference type="InterPro" id="IPR023296">
    <property type="entry name" value="Glyco_hydro_beta-prop_sf"/>
</dbReference>
<reference evidence="9 10" key="1">
    <citation type="submission" date="2015-09" db="EMBL/GenBank/DDBJ databases">
        <title>Genome sequence, genome mining and natural product profiling of a biocontrol bacterium Streptomyces malaysiensis F913.</title>
        <authorList>
            <person name="Xu Y."/>
            <person name="Wei J."/>
            <person name="Xie J."/>
            <person name="Li T."/>
            <person name="Zhou Z."/>
        </authorList>
    </citation>
    <scope>NUCLEOTIDE SEQUENCE [LARGE SCALE GENOMIC DNA]</scope>
    <source>
        <strain evidence="9 10">F913</strain>
    </source>
</reference>
<dbReference type="SUPFAM" id="SSF75005">
    <property type="entry name" value="Arabinanase/levansucrase/invertase"/>
    <property type="match status" value="1"/>
</dbReference>
<dbReference type="GO" id="GO:0004564">
    <property type="term" value="F:beta-fructofuranosidase activity"/>
    <property type="evidence" value="ECO:0007669"/>
    <property type="project" value="UniProtKB-EC"/>
</dbReference>
<feature type="domain" description="Glycosyl hydrolase family 32 C-terminal" evidence="8">
    <location>
        <begin position="334"/>
        <end position="470"/>
    </location>
</feature>
<dbReference type="InterPro" id="IPR051214">
    <property type="entry name" value="GH32_Enzymes"/>
</dbReference>
<dbReference type="Pfam" id="PF08244">
    <property type="entry name" value="Glyco_hydro_32C"/>
    <property type="match status" value="1"/>
</dbReference>
<dbReference type="InterPro" id="IPR018053">
    <property type="entry name" value="Glyco_hydro_32_AS"/>
</dbReference>
<dbReference type="CDD" id="cd08996">
    <property type="entry name" value="GH32_FFase"/>
    <property type="match status" value="1"/>
</dbReference>
<evidence type="ECO:0000256" key="6">
    <source>
        <dbReference type="SAM" id="MobiDB-lite"/>
    </source>
</evidence>
<accession>A0A2J7YNH8</accession>
<comment type="caution">
    <text evidence="9">The sequence shown here is derived from an EMBL/GenBank/DDBJ whole genome shotgun (WGS) entry which is preliminary data.</text>
</comment>
<dbReference type="GO" id="GO:0005975">
    <property type="term" value="P:carbohydrate metabolic process"/>
    <property type="evidence" value="ECO:0007669"/>
    <property type="project" value="InterPro"/>
</dbReference>
<dbReference type="InterPro" id="IPR013148">
    <property type="entry name" value="Glyco_hydro_32_N"/>
</dbReference>
<dbReference type="InterPro" id="IPR013189">
    <property type="entry name" value="Glyco_hydro_32_C"/>
</dbReference>
<organism evidence="9 10">
    <name type="scientific">Streptomyces malaysiensis</name>
    <dbReference type="NCBI Taxonomy" id="92644"/>
    <lineage>
        <taxon>Bacteria</taxon>
        <taxon>Bacillati</taxon>
        <taxon>Actinomycetota</taxon>
        <taxon>Actinomycetes</taxon>
        <taxon>Kitasatosporales</taxon>
        <taxon>Streptomycetaceae</taxon>
        <taxon>Streptomyces</taxon>
        <taxon>Streptomyces violaceusniger group</taxon>
    </lineage>
</organism>
<evidence type="ECO:0000259" key="8">
    <source>
        <dbReference type="Pfam" id="PF08244"/>
    </source>
</evidence>
<dbReference type="Gene3D" id="2.60.120.560">
    <property type="entry name" value="Exo-inulinase, domain 1"/>
    <property type="match status" value="1"/>
</dbReference>
<evidence type="ECO:0000256" key="3">
    <source>
        <dbReference type="ARBA" id="ARBA00022801"/>
    </source>
</evidence>
<dbReference type="EMBL" id="LJIW01000002">
    <property type="protein sequence ID" value="PNG89580.1"/>
    <property type="molecule type" value="Genomic_DNA"/>
</dbReference>
<dbReference type="PROSITE" id="PS00609">
    <property type="entry name" value="GLYCOSYL_HYDROL_F32"/>
    <property type="match status" value="1"/>
</dbReference>
<evidence type="ECO:0000256" key="2">
    <source>
        <dbReference type="ARBA" id="ARBA00012758"/>
    </source>
</evidence>
<proteinExistence type="inferred from homology"/>
<dbReference type="PANTHER" id="PTHR43101:SF1">
    <property type="entry name" value="BETA-FRUCTOSIDASE"/>
    <property type="match status" value="1"/>
</dbReference>
<evidence type="ECO:0000313" key="10">
    <source>
        <dbReference type="Proteomes" id="UP000236520"/>
    </source>
</evidence>
<comment type="similarity">
    <text evidence="1 5">Belongs to the glycosyl hydrolase 32 family.</text>
</comment>
<feature type="domain" description="Glycosyl hydrolase family 32 N-terminal" evidence="7">
    <location>
        <begin position="21"/>
        <end position="331"/>
    </location>
</feature>
<keyword evidence="3 5" id="KW-0378">Hydrolase</keyword>
<sequence>MPHDASIGDPGTADPHFPGIHPRPPRHWVNDPNGLVFHDGHYHVFFQYNPHGTEHARIHWGHYRSPDLLRWEMLPIALAPTPGGEDADGVWSGNAVSAGGDLVAFYSARREERWWQPVTSAVSRDGGRTFTKHPHRLIHEAPTGTRMFRDPFVWRDGEQWRMLVGSALEDGRGAAWQYVSDDLEHWRGTGPFLARPPEALPGGGDTEEGWECVQYAAFDGRYGALLISAWDPVDGAARTAVYTGRDEGADFKAGAPQLLDHGPDFYAPALLPAPDGAGGTRWLMWAWSWEARDAERVGAHSAWTEEVGWAGLLTLPRELTMGPDGHVRQRPARELDAMREERIATVQTSVASGEPRDVAVTGAAFDLRARLERSPDRSAAAGLRLYTTADRSEHLDLGLDPATGDLVANRDRASLESRAQGGTWRIPQAAAPGTSAELRVIVDHSVAEVFLDDGRTLTLRFYPTGPAPWRLQATTAGRGEAHVEADLWSLAPLHGAGAEATRPDESTAV</sequence>
<dbReference type="Gene3D" id="2.115.10.20">
    <property type="entry name" value="Glycosyl hydrolase domain, family 43"/>
    <property type="match status" value="1"/>
</dbReference>
<evidence type="ECO:0000256" key="5">
    <source>
        <dbReference type="RuleBase" id="RU362110"/>
    </source>
</evidence>
<name>A0A2J7YNH8_STRMQ</name>
<dbReference type="AlphaFoldDB" id="A0A2J7YNH8"/>
<dbReference type="InterPro" id="IPR001362">
    <property type="entry name" value="Glyco_hydro_32"/>
</dbReference>
<dbReference type="EC" id="3.2.1.26" evidence="2"/>
<keyword evidence="4 5" id="KW-0326">Glycosidase</keyword>
<dbReference type="Pfam" id="PF00251">
    <property type="entry name" value="Glyco_hydro_32N"/>
    <property type="match status" value="1"/>
</dbReference>
<dbReference type="PANTHER" id="PTHR43101">
    <property type="entry name" value="BETA-FRUCTOSIDASE"/>
    <property type="match status" value="1"/>
</dbReference>
<dbReference type="SUPFAM" id="SSF49899">
    <property type="entry name" value="Concanavalin A-like lectins/glucanases"/>
    <property type="match status" value="1"/>
</dbReference>
<gene>
    <name evidence="9" type="ORF">SMF913_25045</name>
</gene>
<dbReference type="InterPro" id="IPR013320">
    <property type="entry name" value="ConA-like_dom_sf"/>
</dbReference>
<feature type="region of interest" description="Disordered" evidence="6">
    <location>
        <begin position="1"/>
        <end position="25"/>
    </location>
</feature>
<protein>
    <recommendedName>
        <fullName evidence="2">beta-fructofuranosidase</fullName>
        <ecNumber evidence="2">3.2.1.26</ecNumber>
    </recommendedName>
</protein>